<protein>
    <submittedName>
        <fullName evidence="1">Uncharacterized protein</fullName>
    </submittedName>
</protein>
<evidence type="ECO:0000313" key="1">
    <source>
        <dbReference type="EMBL" id="GFO02174.1"/>
    </source>
</evidence>
<sequence length="81" mass="9353">MANYLRMLHAKNCQDLHSYFLDAWTKKRTPFYLNPQQGDLRLLGTPSGQGACGMARTRDRMVPIDLRADWLTTEPQTPRTD</sequence>
<proteinExistence type="predicted"/>
<evidence type="ECO:0000313" key="2">
    <source>
        <dbReference type="Proteomes" id="UP000735302"/>
    </source>
</evidence>
<organism evidence="1 2">
    <name type="scientific">Plakobranchus ocellatus</name>
    <dbReference type="NCBI Taxonomy" id="259542"/>
    <lineage>
        <taxon>Eukaryota</taxon>
        <taxon>Metazoa</taxon>
        <taxon>Spiralia</taxon>
        <taxon>Lophotrochozoa</taxon>
        <taxon>Mollusca</taxon>
        <taxon>Gastropoda</taxon>
        <taxon>Heterobranchia</taxon>
        <taxon>Euthyneura</taxon>
        <taxon>Panpulmonata</taxon>
        <taxon>Sacoglossa</taxon>
        <taxon>Placobranchoidea</taxon>
        <taxon>Plakobranchidae</taxon>
        <taxon>Plakobranchus</taxon>
    </lineage>
</organism>
<keyword evidence="2" id="KW-1185">Reference proteome</keyword>
<comment type="caution">
    <text evidence="1">The sequence shown here is derived from an EMBL/GenBank/DDBJ whole genome shotgun (WGS) entry which is preliminary data.</text>
</comment>
<dbReference type="Proteomes" id="UP000735302">
    <property type="component" value="Unassembled WGS sequence"/>
</dbReference>
<gene>
    <name evidence="1" type="ORF">PoB_002867900</name>
</gene>
<name>A0AAV4A7H0_9GAST</name>
<accession>A0AAV4A7H0</accession>
<dbReference type="AlphaFoldDB" id="A0AAV4A7H0"/>
<dbReference type="EMBL" id="BLXT01003576">
    <property type="protein sequence ID" value="GFO02174.1"/>
    <property type="molecule type" value="Genomic_DNA"/>
</dbReference>
<reference evidence="1 2" key="1">
    <citation type="journal article" date="2021" name="Elife">
        <title>Chloroplast acquisition without the gene transfer in kleptoplastic sea slugs, Plakobranchus ocellatus.</title>
        <authorList>
            <person name="Maeda T."/>
            <person name="Takahashi S."/>
            <person name="Yoshida T."/>
            <person name="Shimamura S."/>
            <person name="Takaki Y."/>
            <person name="Nagai Y."/>
            <person name="Toyoda A."/>
            <person name="Suzuki Y."/>
            <person name="Arimoto A."/>
            <person name="Ishii H."/>
            <person name="Satoh N."/>
            <person name="Nishiyama T."/>
            <person name="Hasebe M."/>
            <person name="Maruyama T."/>
            <person name="Minagawa J."/>
            <person name="Obokata J."/>
            <person name="Shigenobu S."/>
        </authorList>
    </citation>
    <scope>NUCLEOTIDE SEQUENCE [LARGE SCALE GENOMIC DNA]</scope>
</reference>